<evidence type="ECO:0000256" key="5">
    <source>
        <dbReference type="ARBA" id="ARBA00038237"/>
    </source>
</evidence>
<dbReference type="GO" id="GO:0005982">
    <property type="term" value="P:starch metabolic process"/>
    <property type="evidence" value="ECO:0007669"/>
    <property type="project" value="TreeGrafter"/>
</dbReference>
<evidence type="ECO:0000256" key="4">
    <source>
        <dbReference type="ARBA" id="ARBA00022946"/>
    </source>
</evidence>
<feature type="non-terminal residue" evidence="6">
    <location>
        <position position="1"/>
    </location>
</feature>
<keyword evidence="4" id="KW-0809">Transit peptide</keyword>
<keyword evidence="7" id="KW-1185">Reference proteome</keyword>
<dbReference type="GO" id="GO:2000904">
    <property type="term" value="P:regulation of starch metabolic process"/>
    <property type="evidence" value="ECO:0007669"/>
    <property type="project" value="TreeGrafter"/>
</dbReference>
<dbReference type="PANTHER" id="PTHR34113">
    <property type="entry name" value="INACTIVE PURPLE ACID PHOSPHATASE-LIKE PROTEIN"/>
    <property type="match status" value="1"/>
</dbReference>
<dbReference type="EMBL" id="JADFTS010000005">
    <property type="protein sequence ID" value="KAF9606732.1"/>
    <property type="molecule type" value="Genomic_DNA"/>
</dbReference>
<dbReference type="AlphaFoldDB" id="A0A835HYZ8"/>
<evidence type="ECO:0000313" key="7">
    <source>
        <dbReference type="Proteomes" id="UP000631114"/>
    </source>
</evidence>
<dbReference type="InterPro" id="IPR052495">
    <property type="entry name" value="Alpha-glucan_binding_chloro"/>
</dbReference>
<dbReference type="GO" id="GO:2001070">
    <property type="term" value="F:starch binding"/>
    <property type="evidence" value="ECO:0007669"/>
    <property type="project" value="TreeGrafter"/>
</dbReference>
<sequence length="131" mass="14420">WGEKYDRHGSSIKYTDKWAERLEGDGWTKWDDKSDENFNQYSQGVKQGETWWEGKYGECSGTVHGGKVIMALVGCTSTGKAVVESIGTLMFSRTHGMRASGGSTTAKVAIKNLTSFRLSRWILFPSGGNGS</sequence>
<evidence type="ECO:0000256" key="3">
    <source>
        <dbReference type="ARBA" id="ARBA00022640"/>
    </source>
</evidence>
<reference evidence="6 7" key="1">
    <citation type="submission" date="2020-10" db="EMBL/GenBank/DDBJ databases">
        <title>The Coptis chinensis genome and diversification of protoberbering-type alkaloids.</title>
        <authorList>
            <person name="Wang B."/>
            <person name="Shu S."/>
            <person name="Song C."/>
            <person name="Liu Y."/>
        </authorList>
    </citation>
    <scope>NUCLEOTIDE SEQUENCE [LARGE SCALE GENOMIC DNA]</scope>
    <source>
        <strain evidence="6">HL-2020</strain>
        <tissue evidence="6">Leaf</tissue>
    </source>
</reference>
<dbReference type="Proteomes" id="UP000631114">
    <property type="component" value="Unassembled WGS sequence"/>
</dbReference>
<dbReference type="OrthoDB" id="343842at2759"/>
<protein>
    <submittedName>
        <fullName evidence="6">Uncharacterized protein</fullName>
    </submittedName>
</protein>
<accession>A0A835HYZ8</accession>
<comment type="similarity">
    <text evidence="5">Belongs to the ESV1 family.</text>
</comment>
<comment type="subcellular location">
    <subcellularLocation>
        <location evidence="1">Plastid</location>
        <location evidence="1">Chloroplast stroma</location>
    </subcellularLocation>
</comment>
<gene>
    <name evidence="6" type="ORF">IFM89_028108</name>
</gene>
<dbReference type="PANTHER" id="PTHR34113:SF2">
    <property type="entry name" value="PROTEIN LIKE EARLY STARVATION, CHLOROPLASTIC"/>
    <property type="match status" value="1"/>
</dbReference>
<keyword evidence="3" id="KW-0934">Plastid</keyword>
<evidence type="ECO:0000256" key="2">
    <source>
        <dbReference type="ARBA" id="ARBA00022528"/>
    </source>
</evidence>
<proteinExistence type="inferred from homology"/>
<keyword evidence="2" id="KW-0150">Chloroplast</keyword>
<dbReference type="GO" id="GO:0043036">
    <property type="term" value="C:starch grain"/>
    <property type="evidence" value="ECO:0007669"/>
    <property type="project" value="TreeGrafter"/>
</dbReference>
<dbReference type="GO" id="GO:0009570">
    <property type="term" value="C:chloroplast stroma"/>
    <property type="evidence" value="ECO:0007669"/>
    <property type="project" value="UniProtKB-SubCell"/>
</dbReference>
<evidence type="ECO:0000313" key="6">
    <source>
        <dbReference type="EMBL" id="KAF9606732.1"/>
    </source>
</evidence>
<organism evidence="6 7">
    <name type="scientific">Coptis chinensis</name>
    <dbReference type="NCBI Taxonomy" id="261450"/>
    <lineage>
        <taxon>Eukaryota</taxon>
        <taxon>Viridiplantae</taxon>
        <taxon>Streptophyta</taxon>
        <taxon>Embryophyta</taxon>
        <taxon>Tracheophyta</taxon>
        <taxon>Spermatophyta</taxon>
        <taxon>Magnoliopsida</taxon>
        <taxon>Ranunculales</taxon>
        <taxon>Ranunculaceae</taxon>
        <taxon>Coptidoideae</taxon>
        <taxon>Coptis</taxon>
    </lineage>
</organism>
<name>A0A835HYZ8_9MAGN</name>
<comment type="caution">
    <text evidence="6">The sequence shown here is derived from an EMBL/GenBank/DDBJ whole genome shotgun (WGS) entry which is preliminary data.</text>
</comment>
<evidence type="ECO:0000256" key="1">
    <source>
        <dbReference type="ARBA" id="ARBA00004470"/>
    </source>
</evidence>